<gene>
    <name evidence="1" type="ORF">APTSU1_001790100</name>
</gene>
<organism evidence="1 2">
    <name type="scientific">Apodemus speciosus</name>
    <name type="common">Large Japanese field mouse</name>
    <dbReference type="NCBI Taxonomy" id="105296"/>
    <lineage>
        <taxon>Eukaryota</taxon>
        <taxon>Metazoa</taxon>
        <taxon>Chordata</taxon>
        <taxon>Craniata</taxon>
        <taxon>Vertebrata</taxon>
        <taxon>Euteleostomi</taxon>
        <taxon>Mammalia</taxon>
        <taxon>Eutheria</taxon>
        <taxon>Euarchontoglires</taxon>
        <taxon>Glires</taxon>
        <taxon>Rodentia</taxon>
        <taxon>Myomorpha</taxon>
        <taxon>Muroidea</taxon>
        <taxon>Muridae</taxon>
        <taxon>Murinae</taxon>
        <taxon>Apodemus</taxon>
    </lineage>
</organism>
<sequence length="81" mass="9830">MEICKEMFVHHRKGINRMRFMRLKNKKGSYFTVKLLWGKVPCAIRTKPFYNQIYQAEKREFQQTEDSAAFCHQETLHYPES</sequence>
<proteinExistence type="predicted"/>
<keyword evidence="2" id="KW-1185">Reference proteome</keyword>
<dbReference type="Proteomes" id="UP001623349">
    <property type="component" value="Unassembled WGS sequence"/>
</dbReference>
<accession>A0ABQ0FTT4</accession>
<reference evidence="1 2" key="1">
    <citation type="submission" date="2024-08" db="EMBL/GenBank/DDBJ databases">
        <title>The draft genome of Apodemus speciosus.</title>
        <authorList>
            <person name="Nabeshima K."/>
            <person name="Suzuki S."/>
            <person name="Onuma M."/>
        </authorList>
    </citation>
    <scope>NUCLEOTIDE SEQUENCE [LARGE SCALE GENOMIC DNA]</scope>
    <source>
        <strain evidence="1">IB14-021</strain>
    </source>
</reference>
<protein>
    <submittedName>
        <fullName evidence="1">Uncharacterized protein</fullName>
    </submittedName>
</protein>
<evidence type="ECO:0000313" key="2">
    <source>
        <dbReference type="Proteomes" id="UP001623349"/>
    </source>
</evidence>
<name>A0ABQ0FTT4_APOSI</name>
<comment type="caution">
    <text evidence="1">The sequence shown here is derived from an EMBL/GenBank/DDBJ whole genome shotgun (WGS) entry which is preliminary data.</text>
</comment>
<evidence type="ECO:0000313" key="1">
    <source>
        <dbReference type="EMBL" id="GAB1302662.1"/>
    </source>
</evidence>
<dbReference type="EMBL" id="BAAFST010000020">
    <property type="protein sequence ID" value="GAB1302662.1"/>
    <property type="molecule type" value="Genomic_DNA"/>
</dbReference>